<dbReference type="PANTHER" id="PTHR34474">
    <property type="entry name" value="SIGNAL TRANSDUCTION PROTEIN TRAP"/>
    <property type="match status" value="1"/>
</dbReference>
<protein>
    <recommendedName>
        <fullName evidence="1">ABM domain-containing protein</fullName>
    </recommendedName>
</protein>
<feature type="domain" description="ABM" evidence="1">
    <location>
        <begin position="66"/>
        <end position="153"/>
    </location>
</feature>
<dbReference type="InterPro" id="IPR011008">
    <property type="entry name" value="Dimeric_a/b-barrel"/>
</dbReference>
<dbReference type="AlphaFoldDB" id="A0A8E2IBQ8"/>
<dbReference type="SUPFAM" id="SSF54909">
    <property type="entry name" value="Dimeric alpha+beta barrel"/>
    <property type="match status" value="1"/>
</dbReference>
<evidence type="ECO:0000313" key="2">
    <source>
        <dbReference type="EMBL" id="OOP69570.1"/>
    </source>
</evidence>
<proteinExistence type="predicted"/>
<organism evidence="2 3">
    <name type="scientific">Heyndrickxia oleronia</name>
    <dbReference type="NCBI Taxonomy" id="38875"/>
    <lineage>
        <taxon>Bacteria</taxon>
        <taxon>Bacillati</taxon>
        <taxon>Bacillota</taxon>
        <taxon>Bacilli</taxon>
        <taxon>Bacillales</taxon>
        <taxon>Bacillaceae</taxon>
        <taxon>Heyndrickxia</taxon>
    </lineage>
</organism>
<keyword evidence="3" id="KW-1185">Reference proteome</keyword>
<evidence type="ECO:0000313" key="3">
    <source>
        <dbReference type="Proteomes" id="UP000189761"/>
    </source>
</evidence>
<name>A0A8E2IBQ8_9BACI</name>
<dbReference type="Pfam" id="PF03992">
    <property type="entry name" value="ABM"/>
    <property type="match status" value="1"/>
</dbReference>
<dbReference type="Gene3D" id="3.30.70.100">
    <property type="match status" value="1"/>
</dbReference>
<evidence type="ECO:0000259" key="1">
    <source>
        <dbReference type="PROSITE" id="PS51725"/>
    </source>
</evidence>
<dbReference type="PANTHER" id="PTHR34474:SF2">
    <property type="entry name" value="SIGNAL TRANSDUCTION PROTEIN TRAP"/>
    <property type="match status" value="1"/>
</dbReference>
<comment type="caution">
    <text evidence="2">The sequence shown here is derived from an EMBL/GenBank/DDBJ whole genome shotgun (WGS) entry which is preliminary data.</text>
</comment>
<dbReference type="EMBL" id="MTLA01000049">
    <property type="protein sequence ID" value="OOP69570.1"/>
    <property type="molecule type" value="Genomic_DNA"/>
</dbReference>
<dbReference type="InterPro" id="IPR050404">
    <property type="entry name" value="Heme-degrading_MO"/>
</dbReference>
<reference evidence="2 3" key="1">
    <citation type="submission" date="2017-01" db="EMBL/GenBank/DDBJ databases">
        <title>Draft genome sequence of Bacillus oleronius.</title>
        <authorList>
            <person name="Allam M."/>
        </authorList>
    </citation>
    <scope>NUCLEOTIDE SEQUENCE [LARGE SCALE GENOMIC DNA]</scope>
    <source>
        <strain evidence="2 3">DSM 9356</strain>
    </source>
</reference>
<gene>
    <name evidence="2" type="ORF">BWZ43_04550</name>
</gene>
<dbReference type="Proteomes" id="UP000189761">
    <property type="component" value="Unassembled WGS sequence"/>
</dbReference>
<dbReference type="PROSITE" id="PS51725">
    <property type="entry name" value="ABM"/>
    <property type="match status" value="1"/>
</dbReference>
<sequence length="174" mass="20010">MNFYITSGTYEFLEKILNKYPQETMILMQNTQTSVLIHETQKKSVFGSPRKYEVISQSGELENKGMVNLFNIPISDEGKPVFEFNFAKQIQSIKDAPGFIAYRFLKPKKGDTYILLTLWTDESYFKHWKGSNGYQTIIDSFPTENPLSSNQLFNGGAYETEYTIPSKENNNAPQ</sequence>
<dbReference type="InterPro" id="IPR007138">
    <property type="entry name" value="ABM_dom"/>
</dbReference>
<accession>A0A8E2IBQ8</accession>